<feature type="compositionally biased region" description="Basic and acidic residues" evidence="1">
    <location>
        <begin position="586"/>
        <end position="598"/>
    </location>
</feature>
<feature type="compositionally biased region" description="Gly residues" evidence="1">
    <location>
        <begin position="612"/>
        <end position="647"/>
    </location>
</feature>
<organism evidence="3 4">
    <name type="scientific">Lineolata rhizophorae</name>
    <dbReference type="NCBI Taxonomy" id="578093"/>
    <lineage>
        <taxon>Eukaryota</taxon>
        <taxon>Fungi</taxon>
        <taxon>Dikarya</taxon>
        <taxon>Ascomycota</taxon>
        <taxon>Pezizomycotina</taxon>
        <taxon>Dothideomycetes</taxon>
        <taxon>Dothideomycetes incertae sedis</taxon>
        <taxon>Lineolatales</taxon>
        <taxon>Lineolataceae</taxon>
        <taxon>Lineolata</taxon>
    </lineage>
</organism>
<dbReference type="InterPro" id="IPR009060">
    <property type="entry name" value="UBA-like_sf"/>
</dbReference>
<accession>A0A6A6P6M9</accession>
<proteinExistence type="predicted"/>
<dbReference type="AlphaFoldDB" id="A0A6A6P6M9"/>
<dbReference type="CDD" id="cd14364">
    <property type="entry name" value="CUE_ASCC2"/>
    <property type="match status" value="1"/>
</dbReference>
<feature type="compositionally biased region" description="Pro residues" evidence="1">
    <location>
        <begin position="395"/>
        <end position="407"/>
    </location>
</feature>
<dbReference type="InterPro" id="IPR052586">
    <property type="entry name" value="ASCC2"/>
</dbReference>
<dbReference type="PROSITE" id="PS51140">
    <property type="entry name" value="CUE"/>
    <property type="match status" value="1"/>
</dbReference>
<keyword evidence="4" id="KW-1185">Reference proteome</keyword>
<feature type="region of interest" description="Disordered" evidence="1">
    <location>
        <begin position="425"/>
        <end position="446"/>
    </location>
</feature>
<feature type="compositionally biased region" description="Low complexity" evidence="1">
    <location>
        <begin position="385"/>
        <end position="394"/>
    </location>
</feature>
<evidence type="ECO:0000259" key="2">
    <source>
        <dbReference type="PROSITE" id="PS51140"/>
    </source>
</evidence>
<feature type="compositionally biased region" description="Acidic residues" evidence="1">
    <location>
        <begin position="465"/>
        <end position="475"/>
    </location>
</feature>
<dbReference type="Pfam" id="PF02845">
    <property type="entry name" value="CUE"/>
    <property type="match status" value="1"/>
</dbReference>
<reference evidence="3" key="1">
    <citation type="journal article" date="2020" name="Stud. Mycol.">
        <title>101 Dothideomycetes genomes: a test case for predicting lifestyles and emergence of pathogens.</title>
        <authorList>
            <person name="Haridas S."/>
            <person name="Albert R."/>
            <person name="Binder M."/>
            <person name="Bloem J."/>
            <person name="Labutti K."/>
            <person name="Salamov A."/>
            <person name="Andreopoulos B."/>
            <person name="Baker S."/>
            <person name="Barry K."/>
            <person name="Bills G."/>
            <person name="Bluhm B."/>
            <person name="Cannon C."/>
            <person name="Castanera R."/>
            <person name="Culley D."/>
            <person name="Daum C."/>
            <person name="Ezra D."/>
            <person name="Gonzalez J."/>
            <person name="Henrissat B."/>
            <person name="Kuo A."/>
            <person name="Liang C."/>
            <person name="Lipzen A."/>
            <person name="Lutzoni F."/>
            <person name="Magnuson J."/>
            <person name="Mondo S."/>
            <person name="Nolan M."/>
            <person name="Ohm R."/>
            <person name="Pangilinan J."/>
            <person name="Park H.-J."/>
            <person name="Ramirez L."/>
            <person name="Alfaro M."/>
            <person name="Sun H."/>
            <person name="Tritt A."/>
            <person name="Yoshinaga Y."/>
            <person name="Zwiers L.-H."/>
            <person name="Turgeon B."/>
            <person name="Goodwin S."/>
            <person name="Spatafora J."/>
            <person name="Crous P."/>
            <person name="Grigoriev I."/>
        </authorList>
    </citation>
    <scope>NUCLEOTIDE SEQUENCE</scope>
    <source>
        <strain evidence="3">ATCC 16933</strain>
    </source>
</reference>
<feature type="region of interest" description="Disordered" evidence="1">
    <location>
        <begin position="295"/>
        <end position="324"/>
    </location>
</feature>
<dbReference type="Gene3D" id="1.10.8.10">
    <property type="entry name" value="DNA helicase RuvA subunit, C-terminal domain"/>
    <property type="match status" value="1"/>
</dbReference>
<feature type="compositionally biased region" description="Basic residues" evidence="1">
    <location>
        <begin position="672"/>
        <end position="686"/>
    </location>
</feature>
<dbReference type="SUPFAM" id="SSF46934">
    <property type="entry name" value="UBA-like"/>
    <property type="match status" value="1"/>
</dbReference>
<dbReference type="EMBL" id="MU001675">
    <property type="protein sequence ID" value="KAF2459458.1"/>
    <property type="molecule type" value="Genomic_DNA"/>
</dbReference>
<feature type="region of interest" description="Disordered" evidence="1">
    <location>
        <begin position="583"/>
        <end position="692"/>
    </location>
</feature>
<dbReference type="PANTHER" id="PTHR21494:SF0">
    <property type="entry name" value="ACTIVATING SIGNAL COINTEGRATOR 1 COMPLEX SUBUNIT 2"/>
    <property type="match status" value="1"/>
</dbReference>
<gene>
    <name evidence="3" type="ORF">BDY21DRAFT_282175</name>
</gene>
<feature type="region of interest" description="Disordered" evidence="1">
    <location>
        <begin position="380"/>
        <end position="412"/>
    </location>
</feature>
<feature type="compositionally biased region" description="Basic and acidic residues" evidence="1">
    <location>
        <begin position="653"/>
        <end position="669"/>
    </location>
</feature>
<dbReference type="InterPro" id="IPR003892">
    <property type="entry name" value="CUE"/>
</dbReference>
<feature type="domain" description="CUE" evidence="2">
    <location>
        <begin position="329"/>
        <end position="372"/>
    </location>
</feature>
<name>A0A6A6P6M9_9PEZI</name>
<feature type="region of interest" description="Disordered" evidence="1">
    <location>
        <begin position="465"/>
        <end position="509"/>
    </location>
</feature>
<dbReference type="SMART" id="SM00546">
    <property type="entry name" value="CUE"/>
    <property type="match status" value="1"/>
</dbReference>
<dbReference type="InterPro" id="IPR041800">
    <property type="entry name" value="ASCC2_CUE"/>
</dbReference>
<dbReference type="PANTHER" id="PTHR21494">
    <property type="entry name" value="ACTIVATING SIGNAL COINTEGRATOR 1 COMPLEX SUBUNIT 2 ASC-1 COMPLEX SUBUNIT P100"/>
    <property type="match status" value="1"/>
</dbReference>
<evidence type="ECO:0000313" key="3">
    <source>
        <dbReference type="EMBL" id="KAF2459458.1"/>
    </source>
</evidence>
<feature type="compositionally biased region" description="Basic residues" evidence="1">
    <location>
        <begin position="301"/>
        <end position="315"/>
    </location>
</feature>
<dbReference type="Proteomes" id="UP000799766">
    <property type="component" value="Unassembled WGS sequence"/>
</dbReference>
<feature type="compositionally biased region" description="Acidic residues" evidence="1">
    <location>
        <begin position="599"/>
        <end position="610"/>
    </location>
</feature>
<evidence type="ECO:0000256" key="1">
    <source>
        <dbReference type="SAM" id="MobiDB-lite"/>
    </source>
</evidence>
<dbReference type="GO" id="GO:0043130">
    <property type="term" value="F:ubiquitin binding"/>
    <property type="evidence" value="ECO:0007669"/>
    <property type="project" value="InterPro"/>
</dbReference>
<evidence type="ECO:0000313" key="4">
    <source>
        <dbReference type="Proteomes" id="UP000799766"/>
    </source>
</evidence>
<sequence length="692" mass="74792">MASKLPPLASFPPATLRKGIPPAEWDACLDAWISSSSAYLSSAQETFEKACEDDTSLSSFLISFFREFSRFSSGDSLLRSEKAAQLRRQAFLLTHRALTSSSIPSSLLGWSFLSDVCRCFLRSAHLQKLLSSVWRRNGDQLEAQLQAVKASFVKRLDSADPGESDDDLHQIAALIHSSPDAAFYIMSGSDFLDSLCVAYINANAGRQLRQTLVTITYFGLTGLTRGEKPKYSLLSDHIYVLKANAEQVQKKNPSSPSLLSDLVTNTPFIPKLRDSTSESEGARIGNLLNALESFRQPGIARPRRPAKRSTSKGKGKAIENGHDGDMHIHRMSKITHVQDLFPNLGSGFVAKLLDEYNDDVETVTANLLDDSLPAHLREADRSEELTPPTSSPTHLSPPSPPRSPSPYLPTRRTAFDNDAFDRLAIRPSQLHRGKHHATTTADALLRDRSRPSKAAILAALATFDPDDDERDDTYDAADVGGTVDKADAESGTDEAGRQRRTAGGGAPDGVDPAVEEALFRAYAADAALFGRGAQVRRGAPRARLRQATGWSDEAIEGWAVMLGRDARRLRRLEERFGDAGLAGGRRAQEEVPRTAWRAEEDEEEGEEEGAGEAAGGRGGRGGGGGRSGRGGGGRGRGRGRGAGGRGGSAAEPADEKGTQVARQRKEANKGSRANHNRRDQRARKMARGGFAG</sequence>
<dbReference type="OrthoDB" id="5577209at2759"/>
<protein>
    <recommendedName>
        <fullName evidence="2">CUE domain-containing protein</fullName>
    </recommendedName>
</protein>